<dbReference type="AlphaFoldDB" id="A0AAI8FNB3"/>
<dbReference type="RefSeq" id="WP_045568039.1">
    <property type="nucleotide sequence ID" value="NZ_CADEQG010000008.1"/>
</dbReference>
<reference evidence="1 2" key="1">
    <citation type="submission" date="2014-06" db="EMBL/GenBank/DDBJ databases">
        <authorList>
            <person name="Bishop-Lilly K.A."/>
            <person name="Broomall S.M."/>
            <person name="Chain P.S."/>
            <person name="Chertkov O."/>
            <person name="Coyne S.R."/>
            <person name="Daligault H.E."/>
            <person name="Davenport K.W."/>
            <person name="Erkkila T."/>
            <person name="Frey K.G."/>
            <person name="Gibbons H.S."/>
            <person name="Gu W."/>
            <person name="Jaissle J."/>
            <person name="Johnson S.L."/>
            <person name="Koroleva G.I."/>
            <person name="Ladner J.T."/>
            <person name="Lo C.-C."/>
            <person name="Minogue T.D."/>
            <person name="Munk C."/>
            <person name="Palacios G.F."/>
            <person name="Redden C.L."/>
            <person name="Rosenzweig C.N."/>
            <person name="Scholz M.B."/>
            <person name="Teshima H."/>
            <person name="Xu Y."/>
        </authorList>
    </citation>
    <scope>NUCLEOTIDE SEQUENCE [LARGE SCALE GENOMIC DNA]</scope>
    <source>
        <strain evidence="1 2">EO147</strain>
    </source>
</reference>
<gene>
    <name evidence="1" type="ORF">DM82_488</name>
</gene>
<dbReference type="GeneID" id="60546842"/>
<dbReference type="EMBL" id="CP008726">
    <property type="protein sequence ID" value="AIO66695.1"/>
    <property type="molecule type" value="Genomic_DNA"/>
</dbReference>
<name>A0AAI8FNB3_9BURK</name>
<sequence length="114" mass="13445">MHPPIHTRYVDLLCFLVINQLVTRTLTRRWLRPDYLVESMRAWLSSQQTQCDWRDRIWLARASGEIARSMYSVDERAPPSASSLLQLCRHDVDNTTIEALMLRAKCTQYLRTHV</sequence>
<evidence type="ECO:0000313" key="1">
    <source>
        <dbReference type="EMBL" id="AIO66695.1"/>
    </source>
</evidence>
<evidence type="ECO:0000313" key="2">
    <source>
        <dbReference type="Proteomes" id="UP000029424"/>
    </source>
</evidence>
<dbReference type="Proteomes" id="UP000029424">
    <property type="component" value="Chromosome 1"/>
</dbReference>
<proteinExistence type="predicted"/>
<accession>A0AAI8FNB3</accession>
<dbReference type="KEGG" id="bok:DM82_488"/>
<organism evidence="1 2">
    <name type="scientific">Burkholderia oklahomensis</name>
    <dbReference type="NCBI Taxonomy" id="342113"/>
    <lineage>
        <taxon>Bacteria</taxon>
        <taxon>Pseudomonadati</taxon>
        <taxon>Pseudomonadota</taxon>
        <taxon>Betaproteobacteria</taxon>
        <taxon>Burkholderiales</taxon>
        <taxon>Burkholderiaceae</taxon>
        <taxon>Burkholderia</taxon>
        <taxon>pseudomallei group</taxon>
    </lineage>
</organism>
<keyword evidence="2" id="KW-1185">Reference proteome</keyword>
<protein>
    <submittedName>
        <fullName evidence="1">Uncharacterized protein</fullName>
    </submittedName>
</protein>